<evidence type="ECO:0000256" key="2">
    <source>
        <dbReference type="ARBA" id="ARBA00022448"/>
    </source>
</evidence>
<dbReference type="InterPro" id="IPR003439">
    <property type="entry name" value="ABC_transporter-like_ATP-bd"/>
</dbReference>
<dbReference type="InterPro" id="IPR027417">
    <property type="entry name" value="P-loop_NTPase"/>
</dbReference>
<organism evidence="6 7">
    <name type="scientific">Chelatococcus sambhunathii</name>
    <dbReference type="NCBI Taxonomy" id="363953"/>
    <lineage>
        <taxon>Bacteria</taxon>
        <taxon>Pseudomonadati</taxon>
        <taxon>Pseudomonadota</taxon>
        <taxon>Alphaproteobacteria</taxon>
        <taxon>Hyphomicrobiales</taxon>
        <taxon>Chelatococcaceae</taxon>
        <taxon>Chelatococcus</taxon>
    </lineage>
</organism>
<dbReference type="GO" id="GO:0005524">
    <property type="term" value="F:ATP binding"/>
    <property type="evidence" value="ECO:0007669"/>
    <property type="project" value="UniProtKB-KW"/>
</dbReference>
<dbReference type="EMBL" id="JADBEO010000035">
    <property type="protein sequence ID" value="MDR4307926.1"/>
    <property type="molecule type" value="Genomic_DNA"/>
</dbReference>
<dbReference type="CDD" id="cd03293">
    <property type="entry name" value="ABC_NrtD_SsuB_transporters"/>
    <property type="match status" value="1"/>
</dbReference>
<dbReference type="SUPFAM" id="SSF52540">
    <property type="entry name" value="P-loop containing nucleoside triphosphate hydrolases"/>
    <property type="match status" value="1"/>
</dbReference>
<evidence type="ECO:0000256" key="3">
    <source>
        <dbReference type="ARBA" id="ARBA00022741"/>
    </source>
</evidence>
<gene>
    <name evidence="6" type="ORF">IHQ68_14990</name>
</gene>
<evidence type="ECO:0000256" key="1">
    <source>
        <dbReference type="ARBA" id="ARBA00005417"/>
    </source>
</evidence>
<evidence type="ECO:0000313" key="7">
    <source>
        <dbReference type="Proteomes" id="UP001181622"/>
    </source>
</evidence>
<keyword evidence="7" id="KW-1185">Reference proteome</keyword>
<dbReference type="SMART" id="SM00382">
    <property type="entry name" value="AAA"/>
    <property type="match status" value="1"/>
</dbReference>
<dbReference type="Proteomes" id="UP001181622">
    <property type="component" value="Unassembled WGS sequence"/>
</dbReference>
<evidence type="ECO:0000313" key="6">
    <source>
        <dbReference type="EMBL" id="MDR4307926.1"/>
    </source>
</evidence>
<dbReference type="Pfam" id="PF00005">
    <property type="entry name" value="ABC_tran"/>
    <property type="match status" value="1"/>
</dbReference>
<feature type="domain" description="ABC transporter" evidence="5">
    <location>
        <begin position="4"/>
        <end position="241"/>
    </location>
</feature>
<dbReference type="PROSITE" id="PS50893">
    <property type="entry name" value="ABC_TRANSPORTER_2"/>
    <property type="match status" value="1"/>
</dbReference>
<comment type="similarity">
    <text evidence="1">Belongs to the ABC transporter superfamily.</text>
</comment>
<keyword evidence="3" id="KW-0547">Nucleotide-binding</keyword>
<comment type="caution">
    <text evidence="6">The sequence shown here is derived from an EMBL/GenBank/DDBJ whole genome shotgun (WGS) entry which is preliminary data.</text>
</comment>
<dbReference type="PANTHER" id="PTHR42781">
    <property type="entry name" value="SPERMIDINE/PUTRESCINE IMPORT ATP-BINDING PROTEIN POTA"/>
    <property type="match status" value="1"/>
</dbReference>
<reference evidence="6" key="1">
    <citation type="submission" date="2020-10" db="EMBL/GenBank/DDBJ databases">
        <authorList>
            <person name="Abbas A."/>
            <person name="Razzaq R."/>
            <person name="Waqas M."/>
            <person name="Abbas N."/>
            <person name="Nielsen T.K."/>
            <person name="Hansen L.H."/>
            <person name="Hussain S."/>
            <person name="Shahid M."/>
        </authorList>
    </citation>
    <scope>NUCLEOTIDE SEQUENCE</scope>
    <source>
        <strain evidence="6">S14</strain>
    </source>
</reference>
<dbReference type="PROSITE" id="PS00211">
    <property type="entry name" value="ABC_TRANSPORTER_1"/>
    <property type="match status" value="1"/>
</dbReference>
<dbReference type="InterPro" id="IPR050093">
    <property type="entry name" value="ABC_SmlMolc_Importer"/>
</dbReference>
<keyword evidence="2" id="KW-0813">Transport</keyword>
<dbReference type="PANTHER" id="PTHR42781:SF4">
    <property type="entry name" value="SPERMIDINE_PUTRESCINE IMPORT ATP-BINDING PROTEIN POTA"/>
    <property type="match status" value="1"/>
</dbReference>
<name>A0ABU1DIN1_9HYPH</name>
<keyword evidence="4 6" id="KW-0067">ATP-binding</keyword>
<evidence type="ECO:0000256" key="4">
    <source>
        <dbReference type="ARBA" id="ARBA00022840"/>
    </source>
</evidence>
<dbReference type="RefSeq" id="WP_309393236.1">
    <property type="nucleotide sequence ID" value="NZ_JADBEO010000035.1"/>
</dbReference>
<dbReference type="InterPro" id="IPR003593">
    <property type="entry name" value="AAA+_ATPase"/>
</dbReference>
<sequence>MSAISVRNVWAEFGDQIVIEDLNLEIASGSFVSVVGPSGCGKSTFLRMVLGQDRPSRGKLLLDGEPLPDEPGSDRGVVFQRYSVFPHLTVLGNVLLAYELGQSRFLGRLFGAARKKAIERSEELVAAVGLGPHRDKHPSALSGGMQQRLAIAQALAKDPKVLLLDEPFGALDPGTRAQMHALLKPLWERLGMTVIMVTHDLKEAFNLGTRVVAFDKVRHDPQAPGRFGARVTYDLDLTRHGPVPVLGFPRKHPVQATAP</sequence>
<evidence type="ECO:0000259" key="5">
    <source>
        <dbReference type="PROSITE" id="PS50893"/>
    </source>
</evidence>
<dbReference type="Gene3D" id="3.40.50.300">
    <property type="entry name" value="P-loop containing nucleotide triphosphate hydrolases"/>
    <property type="match status" value="1"/>
</dbReference>
<protein>
    <submittedName>
        <fullName evidence="6">ABC transporter ATP-binding protein</fullName>
    </submittedName>
</protein>
<proteinExistence type="inferred from homology"/>
<dbReference type="InterPro" id="IPR017871">
    <property type="entry name" value="ABC_transporter-like_CS"/>
</dbReference>
<accession>A0ABU1DIN1</accession>